<keyword evidence="2 6" id="KW-0819">tRNA processing</keyword>
<comment type="domain">
    <text evidence="6">The N-terminal region contains the highly conserved SGGXDS motif, predicted to be a P-loop motif involved in ATP binding.</text>
</comment>
<comment type="caution">
    <text evidence="8">The sequence shown here is derived from an EMBL/GenBank/DDBJ whole genome shotgun (WGS) entry which is preliminary data.</text>
</comment>
<gene>
    <name evidence="6 8" type="primary">tilS</name>
    <name evidence="8" type="ORF">DCC88_00705</name>
</gene>
<dbReference type="InterPro" id="IPR012094">
    <property type="entry name" value="tRNA_Ile_lys_synt"/>
</dbReference>
<evidence type="ECO:0000256" key="1">
    <source>
        <dbReference type="ARBA" id="ARBA00022598"/>
    </source>
</evidence>
<evidence type="ECO:0000313" key="9">
    <source>
        <dbReference type="Proteomes" id="UP000253934"/>
    </source>
</evidence>
<evidence type="ECO:0000256" key="4">
    <source>
        <dbReference type="ARBA" id="ARBA00022840"/>
    </source>
</evidence>
<dbReference type="EMBL" id="QOVW01000003">
    <property type="protein sequence ID" value="RDB37257.1"/>
    <property type="molecule type" value="Genomic_DNA"/>
</dbReference>
<dbReference type="PANTHER" id="PTHR43033:SF1">
    <property type="entry name" value="TRNA(ILE)-LYSIDINE SYNTHASE-RELATED"/>
    <property type="match status" value="1"/>
</dbReference>
<sequence>MTNFKKELAKFEYDLLKKILLMSKDCHTKILLNLQVSGGMDSMCMLNAFFKILNSKHFENKEKFVFVAQHFNHKQRGQESEEDVVFVSQYCSQYNIPLYVNELQVKDMKAKNFQNDARNWRKSQAISLCQELQKSLKIGKYFIVTAHHARDHVESVLLHILRGCSLNGLVGIQQFDEQNLFFRPFFNISYKCLQRYCHDEQIIFRMDSSNLSNDYDRNYIRNSILPHFEHLRPSYEKSFQSLSKHVVEHLETFVEDDGFEENQQILVLNGMSLSDVYRTIINKNKELKNILGRNVMANLLHEMELLKKSRLILKEVKLKNDWVACLMKDNDNIKIQFLKQKY</sequence>
<dbReference type="CDD" id="cd01992">
    <property type="entry name" value="TilS_N"/>
    <property type="match status" value="1"/>
</dbReference>
<comment type="similarity">
    <text evidence="6">Belongs to the tRNA(Ile)-lysidine synthase family.</text>
</comment>
<dbReference type="GO" id="GO:0005524">
    <property type="term" value="F:ATP binding"/>
    <property type="evidence" value="ECO:0007669"/>
    <property type="project" value="UniProtKB-UniRule"/>
</dbReference>
<dbReference type="PANTHER" id="PTHR43033">
    <property type="entry name" value="TRNA(ILE)-LYSIDINE SYNTHASE-RELATED"/>
    <property type="match status" value="1"/>
</dbReference>
<feature type="domain" description="tRNA(Ile)-lysidine/2-thiocytidine synthase N-terminal" evidence="7">
    <location>
        <begin position="35"/>
        <end position="222"/>
    </location>
</feature>
<keyword evidence="9" id="KW-1185">Reference proteome</keyword>
<accession>A0A369KWQ7</accession>
<keyword evidence="1 6" id="KW-0436">Ligase</keyword>
<keyword evidence="4 6" id="KW-0067">ATP-binding</keyword>
<dbReference type="GO" id="GO:0006400">
    <property type="term" value="P:tRNA modification"/>
    <property type="evidence" value="ECO:0007669"/>
    <property type="project" value="UniProtKB-UniRule"/>
</dbReference>
<dbReference type="Pfam" id="PF01171">
    <property type="entry name" value="ATP_bind_3"/>
    <property type="match status" value="1"/>
</dbReference>
<dbReference type="SUPFAM" id="SSF52402">
    <property type="entry name" value="Adenine nucleotide alpha hydrolases-like"/>
    <property type="match status" value="1"/>
</dbReference>
<comment type="subcellular location">
    <subcellularLocation>
        <location evidence="6">Cytoplasm</location>
    </subcellularLocation>
</comment>
<dbReference type="EC" id="6.3.4.19" evidence="6"/>
<keyword evidence="6" id="KW-0963">Cytoplasm</keyword>
<dbReference type="Proteomes" id="UP000253934">
    <property type="component" value="Unassembled WGS sequence"/>
</dbReference>
<comment type="function">
    <text evidence="6">Ligates lysine onto the cytidine present at position 34 of the AUA codon-specific tRNA(Ile) that contains the anticodon CAU, in an ATP-dependent manner. Cytidine is converted to lysidine, thus changing the amino acid specificity of the tRNA from methionine to isoleucine.</text>
</comment>
<dbReference type="Gene3D" id="3.40.50.620">
    <property type="entry name" value="HUPs"/>
    <property type="match status" value="1"/>
</dbReference>
<evidence type="ECO:0000256" key="5">
    <source>
        <dbReference type="ARBA" id="ARBA00048539"/>
    </source>
</evidence>
<reference evidence="8" key="1">
    <citation type="submission" date="2018-04" db="EMBL/GenBank/DDBJ databases">
        <title>Draft genome sequence of the Candidatus Spirobacillus cienkowskii, a pathogen of freshwater Daphnia species, reconstructed from hemolymph metagenomic reads.</title>
        <authorList>
            <person name="Bresciani L."/>
            <person name="Lemos L.N."/>
            <person name="Wale N."/>
            <person name="Lin J.Y."/>
            <person name="Fernandes G.R."/>
            <person name="Duffy M.A."/>
            <person name="Rodrigues J.M."/>
        </authorList>
    </citation>
    <scope>NUCLEOTIDE SEQUENCE [LARGE SCALE GENOMIC DNA]</scope>
    <source>
        <strain evidence="8">Binning01</strain>
    </source>
</reference>
<dbReference type="NCBIfam" id="TIGR02432">
    <property type="entry name" value="lysidine_TilS_N"/>
    <property type="match status" value="1"/>
</dbReference>
<dbReference type="InterPro" id="IPR012795">
    <property type="entry name" value="tRNA_Ile_lys_synt_N"/>
</dbReference>
<dbReference type="AlphaFoldDB" id="A0A369KWQ7"/>
<comment type="catalytic activity">
    <reaction evidence="5 6">
        <text>cytidine(34) in tRNA(Ile2) + L-lysine + ATP = lysidine(34) in tRNA(Ile2) + AMP + diphosphate + H(+)</text>
        <dbReference type="Rhea" id="RHEA:43744"/>
        <dbReference type="Rhea" id="RHEA-COMP:10625"/>
        <dbReference type="Rhea" id="RHEA-COMP:10670"/>
        <dbReference type="ChEBI" id="CHEBI:15378"/>
        <dbReference type="ChEBI" id="CHEBI:30616"/>
        <dbReference type="ChEBI" id="CHEBI:32551"/>
        <dbReference type="ChEBI" id="CHEBI:33019"/>
        <dbReference type="ChEBI" id="CHEBI:82748"/>
        <dbReference type="ChEBI" id="CHEBI:83665"/>
        <dbReference type="ChEBI" id="CHEBI:456215"/>
        <dbReference type="EC" id="6.3.4.19"/>
    </reaction>
</comment>
<name>A0A369KWQ7_9BACT</name>
<feature type="binding site" evidence="6">
    <location>
        <begin position="37"/>
        <end position="42"/>
    </location>
    <ligand>
        <name>ATP</name>
        <dbReference type="ChEBI" id="CHEBI:30616"/>
    </ligand>
</feature>
<proteinExistence type="inferred from homology"/>
<evidence type="ECO:0000256" key="2">
    <source>
        <dbReference type="ARBA" id="ARBA00022694"/>
    </source>
</evidence>
<dbReference type="InterPro" id="IPR011063">
    <property type="entry name" value="TilS/TtcA_N"/>
</dbReference>
<protein>
    <recommendedName>
        <fullName evidence="6">tRNA(Ile)-lysidine synthase</fullName>
        <ecNumber evidence="6">6.3.4.19</ecNumber>
    </recommendedName>
    <alternativeName>
        <fullName evidence="6">tRNA(Ile)-2-lysyl-cytidine synthase</fullName>
    </alternativeName>
    <alternativeName>
        <fullName evidence="6">tRNA(Ile)-lysidine synthetase</fullName>
    </alternativeName>
</protein>
<evidence type="ECO:0000259" key="7">
    <source>
        <dbReference type="Pfam" id="PF01171"/>
    </source>
</evidence>
<evidence type="ECO:0000256" key="6">
    <source>
        <dbReference type="HAMAP-Rule" id="MF_01161"/>
    </source>
</evidence>
<dbReference type="InterPro" id="IPR014729">
    <property type="entry name" value="Rossmann-like_a/b/a_fold"/>
</dbReference>
<dbReference type="GO" id="GO:0032267">
    <property type="term" value="F:tRNA(Ile)-lysidine synthase activity"/>
    <property type="evidence" value="ECO:0007669"/>
    <property type="project" value="UniProtKB-EC"/>
</dbReference>
<keyword evidence="3 6" id="KW-0547">Nucleotide-binding</keyword>
<dbReference type="HAMAP" id="MF_01161">
    <property type="entry name" value="tRNA_Ile_lys_synt"/>
    <property type="match status" value="1"/>
</dbReference>
<evidence type="ECO:0000256" key="3">
    <source>
        <dbReference type="ARBA" id="ARBA00022741"/>
    </source>
</evidence>
<evidence type="ECO:0000313" key="8">
    <source>
        <dbReference type="EMBL" id="RDB37257.1"/>
    </source>
</evidence>
<dbReference type="GO" id="GO:0005737">
    <property type="term" value="C:cytoplasm"/>
    <property type="evidence" value="ECO:0007669"/>
    <property type="project" value="UniProtKB-SubCell"/>
</dbReference>
<organism evidence="8 9">
    <name type="scientific">Spirobacillus cienkowskii</name>
    <dbReference type="NCBI Taxonomy" id="495820"/>
    <lineage>
        <taxon>Bacteria</taxon>
        <taxon>Pseudomonadati</taxon>
        <taxon>Bdellovibrionota</taxon>
        <taxon>Oligoflexia</taxon>
        <taxon>Silvanigrellales</taxon>
        <taxon>Spirobacillus</taxon>
    </lineage>
</organism>